<dbReference type="CDD" id="cd14705">
    <property type="entry name" value="bZIP_Zip1"/>
    <property type="match status" value="1"/>
</dbReference>
<dbReference type="InterPro" id="IPR004827">
    <property type="entry name" value="bZIP"/>
</dbReference>
<proteinExistence type="predicted"/>
<dbReference type="PANTHER" id="PTHR13044:SF14">
    <property type="entry name" value="CRYPTOCEPHAL, ISOFORM A"/>
    <property type="match status" value="1"/>
</dbReference>
<gene>
    <name evidence="9" type="ORF">BDV25DRAFT_164772</name>
</gene>
<evidence type="ECO:0000313" key="10">
    <source>
        <dbReference type="Proteomes" id="UP000325780"/>
    </source>
</evidence>
<dbReference type="SUPFAM" id="SSF57959">
    <property type="entry name" value="Leucine zipper domain"/>
    <property type="match status" value="1"/>
</dbReference>
<dbReference type="GO" id="GO:0005634">
    <property type="term" value="C:nucleus"/>
    <property type="evidence" value="ECO:0007669"/>
    <property type="project" value="UniProtKB-SubCell"/>
</dbReference>
<dbReference type="Pfam" id="PF07716">
    <property type="entry name" value="bZIP_2"/>
    <property type="match status" value="1"/>
</dbReference>
<dbReference type="GO" id="GO:0000977">
    <property type="term" value="F:RNA polymerase II transcription regulatory region sequence-specific DNA binding"/>
    <property type="evidence" value="ECO:0007669"/>
    <property type="project" value="TreeGrafter"/>
</dbReference>
<feature type="compositionally biased region" description="Low complexity" evidence="7">
    <location>
        <begin position="146"/>
        <end position="180"/>
    </location>
</feature>
<feature type="region of interest" description="Disordered" evidence="7">
    <location>
        <begin position="288"/>
        <end position="307"/>
    </location>
</feature>
<keyword evidence="5" id="KW-0539">Nucleus</keyword>
<evidence type="ECO:0000256" key="2">
    <source>
        <dbReference type="ARBA" id="ARBA00023015"/>
    </source>
</evidence>
<dbReference type="SMART" id="SM00338">
    <property type="entry name" value="BRLZ"/>
    <property type="match status" value="1"/>
</dbReference>
<evidence type="ECO:0000313" key="9">
    <source>
        <dbReference type="EMBL" id="KAE8145394.1"/>
    </source>
</evidence>
<feature type="compositionally biased region" description="Polar residues" evidence="7">
    <location>
        <begin position="290"/>
        <end position="299"/>
    </location>
</feature>
<keyword evidence="6" id="KW-0175">Coiled coil</keyword>
<keyword evidence="10" id="KW-1185">Reference proteome</keyword>
<organism evidence="9 10">
    <name type="scientific">Aspergillus avenaceus</name>
    <dbReference type="NCBI Taxonomy" id="36643"/>
    <lineage>
        <taxon>Eukaryota</taxon>
        <taxon>Fungi</taxon>
        <taxon>Dikarya</taxon>
        <taxon>Ascomycota</taxon>
        <taxon>Pezizomycotina</taxon>
        <taxon>Eurotiomycetes</taxon>
        <taxon>Eurotiomycetidae</taxon>
        <taxon>Eurotiales</taxon>
        <taxon>Aspergillaceae</taxon>
        <taxon>Aspergillus</taxon>
        <taxon>Aspergillus subgen. Circumdati</taxon>
    </lineage>
</organism>
<dbReference type="PANTHER" id="PTHR13044">
    <property type="entry name" value="ACTIVATING TRANSCRIPTION FACTOR ATF 4/5"/>
    <property type="match status" value="1"/>
</dbReference>
<evidence type="ECO:0000259" key="8">
    <source>
        <dbReference type="PROSITE" id="PS50217"/>
    </source>
</evidence>
<keyword evidence="3" id="KW-0238">DNA-binding</keyword>
<feature type="domain" description="BZIP" evidence="8">
    <location>
        <begin position="204"/>
        <end position="263"/>
    </location>
</feature>
<reference evidence="9 10" key="1">
    <citation type="submission" date="2019-04" db="EMBL/GenBank/DDBJ databases">
        <title>Friends and foes A comparative genomics study of 23 Aspergillus species from section Flavi.</title>
        <authorList>
            <consortium name="DOE Joint Genome Institute"/>
            <person name="Kjaerbolling I."/>
            <person name="Vesth T."/>
            <person name="Frisvad J.C."/>
            <person name="Nybo J.L."/>
            <person name="Theobald S."/>
            <person name="Kildgaard S."/>
            <person name="Isbrandt T."/>
            <person name="Kuo A."/>
            <person name="Sato A."/>
            <person name="Lyhne E.K."/>
            <person name="Kogle M.E."/>
            <person name="Wiebenga A."/>
            <person name="Kun R.S."/>
            <person name="Lubbers R.J."/>
            <person name="Makela M.R."/>
            <person name="Barry K."/>
            <person name="Chovatia M."/>
            <person name="Clum A."/>
            <person name="Daum C."/>
            <person name="Haridas S."/>
            <person name="He G."/>
            <person name="LaButti K."/>
            <person name="Lipzen A."/>
            <person name="Mondo S."/>
            <person name="Riley R."/>
            <person name="Salamov A."/>
            <person name="Simmons B.A."/>
            <person name="Magnuson J.K."/>
            <person name="Henrissat B."/>
            <person name="Mortensen U.H."/>
            <person name="Larsen T.O."/>
            <person name="Devries R.P."/>
            <person name="Grigoriev I.V."/>
            <person name="Machida M."/>
            <person name="Baker S.E."/>
            <person name="Andersen M.R."/>
        </authorList>
    </citation>
    <scope>NUCLEOTIDE SEQUENCE [LARGE SCALE GENOMIC DNA]</scope>
    <source>
        <strain evidence="9 10">IBT 18842</strain>
    </source>
</reference>
<feature type="compositionally biased region" description="Polar residues" evidence="7">
    <location>
        <begin position="116"/>
        <end position="137"/>
    </location>
</feature>
<evidence type="ECO:0000256" key="1">
    <source>
        <dbReference type="ARBA" id="ARBA00004123"/>
    </source>
</evidence>
<accession>A0A5N6TG83</accession>
<dbReference type="AlphaFoldDB" id="A0A5N6TG83"/>
<feature type="compositionally biased region" description="Basic and acidic residues" evidence="7">
    <location>
        <begin position="196"/>
        <end position="207"/>
    </location>
</feature>
<evidence type="ECO:0000256" key="7">
    <source>
        <dbReference type="SAM" id="MobiDB-lite"/>
    </source>
</evidence>
<dbReference type="InterPro" id="IPR046347">
    <property type="entry name" value="bZIP_sf"/>
</dbReference>
<protein>
    <recommendedName>
        <fullName evidence="8">BZIP domain-containing protein</fullName>
    </recommendedName>
</protein>
<dbReference type="GO" id="GO:0001228">
    <property type="term" value="F:DNA-binding transcription activator activity, RNA polymerase II-specific"/>
    <property type="evidence" value="ECO:0007669"/>
    <property type="project" value="TreeGrafter"/>
</dbReference>
<dbReference type="OrthoDB" id="1939598at2759"/>
<feature type="region of interest" description="Disordered" evidence="7">
    <location>
        <begin position="76"/>
        <end position="102"/>
    </location>
</feature>
<evidence type="ECO:0000256" key="4">
    <source>
        <dbReference type="ARBA" id="ARBA00023163"/>
    </source>
</evidence>
<evidence type="ECO:0000256" key="6">
    <source>
        <dbReference type="SAM" id="Coils"/>
    </source>
</evidence>
<evidence type="ECO:0000256" key="3">
    <source>
        <dbReference type="ARBA" id="ARBA00023125"/>
    </source>
</evidence>
<sequence>MAEFNGRRAPNFSQYLEDLNAIPSPYDQAVQQQQQQQGSFNLDAELSLFTNAEFFDFDNFGAENFADLNLPAFDSAENGSSKKENNQPTRQNPDMEFLDLLSGGFGNVPEYSAAGFNSTNTHSQSTSLQNAQYSSVPQIPHGSVNASSSPNESAATSSPSPSTPSQAPAPATSSTATAPGPKRKNTQKPTPMSVEEAARVAAEEDKRRRNTAASARFRVKKKMREQALEKTVKETTDKNTALEARVTALELENQWLKNLITEKNGQSSDEGKKSENDIADMFKKFLASQKADSQRNSAESKLGVGTV</sequence>
<keyword evidence="4" id="KW-0804">Transcription</keyword>
<evidence type="ECO:0000256" key="5">
    <source>
        <dbReference type="ARBA" id="ARBA00023242"/>
    </source>
</evidence>
<name>A0A5N6TG83_ASPAV</name>
<keyword evidence="2" id="KW-0805">Transcription regulation</keyword>
<dbReference type="Gene3D" id="1.20.5.170">
    <property type="match status" value="1"/>
</dbReference>
<feature type="region of interest" description="Disordered" evidence="7">
    <location>
        <begin position="116"/>
        <end position="214"/>
    </location>
</feature>
<feature type="coiled-coil region" evidence="6">
    <location>
        <begin position="225"/>
        <end position="252"/>
    </location>
</feature>
<comment type="subcellular location">
    <subcellularLocation>
        <location evidence="1">Nucleus</location>
    </subcellularLocation>
</comment>
<dbReference type="PROSITE" id="PS00036">
    <property type="entry name" value="BZIP_BASIC"/>
    <property type="match status" value="1"/>
</dbReference>
<dbReference type="PROSITE" id="PS50217">
    <property type="entry name" value="BZIP"/>
    <property type="match status" value="1"/>
</dbReference>
<dbReference type="FunFam" id="1.20.5.170:FF:000075">
    <property type="entry name" value="BZIP transcription factor (MetR)"/>
    <property type="match status" value="1"/>
</dbReference>
<dbReference type="Proteomes" id="UP000325780">
    <property type="component" value="Unassembled WGS sequence"/>
</dbReference>
<dbReference type="EMBL" id="ML742350">
    <property type="protein sequence ID" value="KAE8145394.1"/>
    <property type="molecule type" value="Genomic_DNA"/>
</dbReference>